<dbReference type="Proteomes" id="UP000298642">
    <property type="component" value="Chromosome"/>
</dbReference>
<name>A0A4D7AUJ4_9FIRM</name>
<protein>
    <submittedName>
        <fullName evidence="2">Uncharacterized protein</fullName>
    </submittedName>
</protein>
<dbReference type="KEGG" id="obj:EIO64_10725"/>
<reference evidence="3" key="1">
    <citation type="submission" date="2018-12" db="EMBL/GenBank/DDBJ databases">
        <title>Dusodibacter welbiota gen. nov., sp. nov., isolated from human faeces and emended description of the Oscillibacter genus.</title>
        <authorList>
            <person name="Le Roy T."/>
            <person name="Van der Smissen P."/>
            <person name="Delzenne N."/>
            <person name="Muccioli G."/>
            <person name="Collet J.F."/>
            <person name="Cani P.D."/>
        </authorList>
    </citation>
    <scope>NUCLEOTIDE SEQUENCE [LARGE SCALE GENOMIC DNA]</scope>
    <source>
        <strain evidence="3">J115</strain>
    </source>
</reference>
<evidence type="ECO:0000256" key="1">
    <source>
        <dbReference type="SAM" id="MobiDB-lite"/>
    </source>
</evidence>
<sequence length="106" mass="11917">MGQQLYAPQKEQRTRTSDMIGADTDMPLPAGEENHCTGAHPKAVLWGRGRTRPVVQALLWEQRSLHRYPASGGTRPQYRVYLPGYPIAEFPGQQTAALFHVEKEES</sequence>
<feature type="region of interest" description="Disordered" evidence="1">
    <location>
        <begin position="1"/>
        <end position="33"/>
    </location>
</feature>
<dbReference type="EMBL" id="CP034413">
    <property type="protein sequence ID" value="QCI59636.1"/>
    <property type="molecule type" value="Genomic_DNA"/>
</dbReference>
<dbReference type="AlphaFoldDB" id="A0A4D7AUJ4"/>
<keyword evidence="3" id="KW-1185">Reference proteome</keyword>
<evidence type="ECO:0000313" key="3">
    <source>
        <dbReference type="Proteomes" id="UP000298642"/>
    </source>
</evidence>
<accession>A0A4D7AUJ4</accession>
<gene>
    <name evidence="2" type="ORF">EIO64_10725</name>
</gene>
<evidence type="ECO:0000313" key="2">
    <source>
        <dbReference type="EMBL" id="QCI59636.1"/>
    </source>
</evidence>
<organism evidence="2 3">
    <name type="scientific">Dysosmobacter welbionis</name>
    <dbReference type="NCBI Taxonomy" id="2093857"/>
    <lineage>
        <taxon>Bacteria</taxon>
        <taxon>Bacillati</taxon>
        <taxon>Bacillota</taxon>
        <taxon>Clostridia</taxon>
        <taxon>Eubacteriales</taxon>
        <taxon>Oscillospiraceae</taxon>
        <taxon>Dysosmobacter</taxon>
    </lineage>
</organism>
<dbReference type="RefSeq" id="WP_158629769.1">
    <property type="nucleotide sequence ID" value="NZ_CP034413.3"/>
</dbReference>
<proteinExistence type="predicted"/>